<name>A0A6N2UND3_9BACE</name>
<dbReference type="EMBL" id="CACRSU010000018">
    <property type="protein sequence ID" value="VYT18342.1"/>
    <property type="molecule type" value="Genomic_DNA"/>
</dbReference>
<accession>A0A6N2UND3</accession>
<evidence type="ECO:0008006" key="2">
    <source>
        <dbReference type="Google" id="ProtNLM"/>
    </source>
</evidence>
<evidence type="ECO:0000313" key="1">
    <source>
        <dbReference type="EMBL" id="VYT18342.1"/>
    </source>
</evidence>
<sequence>MAYALTYTGQFKKDLKRCQKRGLDIALCIK</sequence>
<gene>
    <name evidence="1" type="ORF">BILFYP9_02116</name>
</gene>
<organism evidence="1">
    <name type="scientific">Bacteroides intestinalis</name>
    <dbReference type="NCBI Taxonomy" id="329854"/>
    <lineage>
        <taxon>Bacteria</taxon>
        <taxon>Pseudomonadati</taxon>
        <taxon>Bacteroidota</taxon>
        <taxon>Bacteroidia</taxon>
        <taxon>Bacteroidales</taxon>
        <taxon>Bacteroidaceae</taxon>
        <taxon>Bacteroides</taxon>
    </lineage>
</organism>
<dbReference type="AlphaFoldDB" id="A0A6N2UND3"/>
<reference evidence="1" key="1">
    <citation type="submission" date="2019-11" db="EMBL/GenBank/DDBJ databases">
        <authorList>
            <person name="Feng L."/>
        </authorList>
    </citation>
    <scope>NUCLEOTIDE SEQUENCE</scope>
    <source>
        <strain evidence="1">BintestinalisLFYP9</strain>
    </source>
</reference>
<proteinExistence type="predicted"/>
<protein>
    <recommendedName>
        <fullName evidence="2">Type II toxin-antitoxin system mRNA interferase toxin, RelE/StbE family</fullName>
    </recommendedName>
</protein>